<feature type="region of interest" description="Disordered" evidence="2">
    <location>
        <begin position="33"/>
        <end position="57"/>
    </location>
</feature>
<dbReference type="AlphaFoldDB" id="A0AAW0B9Q8"/>
<evidence type="ECO:0000313" key="3">
    <source>
        <dbReference type="EMBL" id="KAK7022527.1"/>
    </source>
</evidence>
<protein>
    <recommendedName>
        <fullName evidence="5">Ubiquitin-like protease family profile domain-containing protein</fullName>
    </recommendedName>
</protein>
<keyword evidence="1" id="KW-0175">Coiled coil</keyword>
<dbReference type="EMBL" id="JAWWNJ010000037">
    <property type="protein sequence ID" value="KAK7022527.1"/>
    <property type="molecule type" value="Genomic_DNA"/>
</dbReference>
<keyword evidence="4" id="KW-1185">Reference proteome</keyword>
<proteinExistence type="predicted"/>
<comment type="caution">
    <text evidence="3">The sequence shown here is derived from an EMBL/GenBank/DDBJ whole genome shotgun (WGS) entry which is preliminary data.</text>
</comment>
<sequence length="367" mass="40682">MSDESQSGSGGEEISDEELKDTLKFQVINKLHKSKKARKNRKLPAEDLETLKSGVLPDDLPPDKAKVYRSEAEDCELDIEDLEEIISQVEAGRSIPKSKLPMLRAAAGGHDGPHIPNESEYPGDHAAWLRHVAPGVIPHLEYVPAPAITDFACERALRDLLEAITVKAERTPEWLGSPNVFELLKLVGNANSLAVFQKPFMFAANDRTKRIYNQASFAPFGSIQDFFNFRPSGVSITVGLAIVWTEPYVKQNLTTWMDHFLHANVLVIIHPPPKTRGKHLLVFDPNISADQSILLPRMVNLIVGSPTNFASKWVNAPRSTFNSGGNCLQFAFEFMLEVIIRGEMGLGIQRDGSGNFTGIDRGFSLLR</sequence>
<evidence type="ECO:0000256" key="1">
    <source>
        <dbReference type="SAM" id="Coils"/>
    </source>
</evidence>
<name>A0AAW0B9Q8_9AGAR</name>
<organism evidence="3 4">
    <name type="scientific">Favolaschia claudopus</name>
    <dbReference type="NCBI Taxonomy" id="2862362"/>
    <lineage>
        <taxon>Eukaryota</taxon>
        <taxon>Fungi</taxon>
        <taxon>Dikarya</taxon>
        <taxon>Basidiomycota</taxon>
        <taxon>Agaricomycotina</taxon>
        <taxon>Agaricomycetes</taxon>
        <taxon>Agaricomycetidae</taxon>
        <taxon>Agaricales</taxon>
        <taxon>Marasmiineae</taxon>
        <taxon>Mycenaceae</taxon>
        <taxon>Favolaschia</taxon>
    </lineage>
</organism>
<evidence type="ECO:0000256" key="2">
    <source>
        <dbReference type="SAM" id="MobiDB-lite"/>
    </source>
</evidence>
<feature type="coiled-coil region" evidence="1">
    <location>
        <begin position="65"/>
        <end position="92"/>
    </location>
</feature>
<evidence type="ECO:0000313" key="4">
    <source>
        <dbReference type="Proteomes" id="UP001362999"/>
    </source>
</evidence>
<dbReference type="Proteomes" id="UP001362999">
    <property type="component" value="Unassembled WGS sequence"/>
</dbReference>
<evidence type="ECO:0008006" key="5">
    <source>
        <dbReference type="Google" id="ProtNLM"/>
    </source>
</evidence>
<gene>
    <name evidence="3" type="ORF">R3P38DRAFT_3539675</name>
</gene>
<reference evidence="3 4" key="1">
    <citation type="journal article" date="2024" name="J Genomics">
        <title>Draft genome sequencing and assembly of Favolaschia claudopus CIRM-BRFM 2984 isolated from oak limbs.</title>
        <authorList>
            <person name="Navarro D."/>
            <person name="Drula E."/>
            <person name="Chaduli D."/>
            <person name="Cazenave R."/>
            <person name="Ahrendt S."/>
            <person name="Wang J."/>
            <person name="Lipzen A."/>
            <person name="Daum C."/>
            <person name="Barry K."/>
            <person name="Grigoriev I.V."/>
            <person name="Favel A."/>
            <person name="Rosso M.N."/>
            <person name="Martin F."/>
        </authorList>
    </citation>
    <scope>NUCLEOTIDE SEQUENCE [LARGE SCALE GENOMIC DNA]</scope>
    <source>
        <strain evidence="3 4">CIRM-BRFM 2984</strain>
    </source>
</reference>
<accession>A0AAW0B9Q8</accession>
<feature type="compositionally biased region" description="Basic residues" evidence="2">
    <location>
        <begin position="33"/>
        <end position="42"/>
    </location>
</feature>